<organism evidence="2 3">
    <name type="scientific">Bizionia saleffrena</name>
    <dbReference type="NCBI Taxonomy" id="291189"/>
    <lineage>
        <taxon>Bacteria</taxon>
        <taxon>Pseudomonadati</taxon>
        <taxon>Bacteroidota</taxon>
        <taxon>Flavobacteriia</taxon>
        <taxon>Flavobacteriales</taxon>
        <taxon>Flavobacteriaceae</taxon>
        <taxon>Bizionia</taxon>
    </lineage>
</organism>
<name>A0A8H2LCL5_9FLAO</name>
<dbReference type="Proteomes" id="UP000323324">
    <property type="component" value="Unassembled WGS sequence"/>
</dbReference>
<keyword evidence="3" id="KW-1185">Reference proteome</keyword>
<keyword evidence="1" id="KW-1133">Transmembrane helix</keyword>
<feature type="transmembrane region" description="Helical" evidence="1">
    <location>
        <begin position="39"/>
        <end position="62"/>
    </location>
</feature>
<dbReference type="AlphaFoldDB" id="A0A8H2LCL5"/>
<keyword evidence="1" id="KW-0812">Transmembrane</keyword>
<evidence type="ECO:0000256" key="1">
    <source>
        <dbReference type="SAM" id="Phobius"/>
    </source>
</evidence>
<accession>A0A8H2LCL5</accession>
<dbReference type="EMBL" id="VSKM01000040">
    <property type="protein sequence ID" value="TYB68698.1"/>
    <property type="molecule type" value="Genomic_DNA"/>
</dbReference>
<proteinExistence type="predicted"/>
<reference evidence="2 3" key="1">
    <citation type="submission" date="2019-08" db="EMBL/GenBank/DDBJ databases">
        <title>Genomes of Antarctic Bizionia species.</title>
        <authorList>
            <person name="Bowman J.P."/>
        </authorList>
    </citation>
    <scope>NUCLEOTIDE SEQUENCE [LARGE SCALE GENOMIC DNA]</scope>
    <source>
        <strain evidence="2 3">HFD</strain>
    </source>
</reference>
<protein>
    <submittedName>
        <fullName evidence="2">Uncharacterized protein</fullName>
    </submittedName>
</protein>
<sequence>MLKKINLNKVFIIILLASGTIYSLPSKVLIGVYSPSLLGWFLVAFLVPLMFILLIWLSIIDLRKNRIKLLLERLLILIIVLGLSLGFKYLIKFF</sequence>
<keyword evidence="1" id="KW-0472">Membrane</keyword>
<comment type="caution">
    <text evidence="2">The sequence shown here is derived from an EMBL/GenBank/DDBJ whole genome shotgun (WGS) entry which is preliminary data.</text>
</comment>
<dbReference type="RefSeq" id="WP_148371043.1">
    <property type="nucleotide sequence ID" value="NZ_VSKM01000040.1"/>
</dbReference>
<evidence type="ECO:0000313" key="2">
    <source>
        <dbReference type="EMBL" id="TYB68698.1"/>
    </source>
</evidence>
<evidence type="ECO:0000313" key="3">
    <source>
        <dbReference type="Proteomes" id="UP000323324"/>
    </source>
</evidence>
<gene>
    <name evidence="2" type="ORF">ES676_14530</name>
</gene>
<feature type="transmembrane region" description="Helical" evidence="1">
    <location>
        <begin position="74"/>
        <end position="91"/>
    </location>
</feature>